<accession>A0A165D691</accession>
<dbReference type="PROSITE" id="PS00616">
    <property type="entry name" value="HIS_ACID_PHOSPHAT_1"/>
    <property type="match status" value="1"/>
</dbReference>
<dbReference type="PANTHER" id="PTHR20963">
    <property type="entry name" value="MULTIPLE INOSITOL POLYPHOSPHATE PHOSPHATASE-RELATED"/>
    <property type="match status" value="1"/>
</dbReference>
<feature type="signal peptide" evidence="2">
    <location>
        <begin position="1"/>
        <end position="15"/>
    </location>
</feature>
<feature type="chain" id="PRO_5012497989" evidence="2">
    <location>
        <begin position="16"/>
        <end position="531"/>
    </location>
</feature>
<dbReference type="SUPFAM" id="SSF53254">
    <property type="entry name" value="Phosphoglycerate mutase-like"/>
    <property type="match status" value="1"/>
</dbReference>
<evidence type="ECO:0000313" key="3">
    <source>
        <dbReference type="EMBL" id="KZT52159.1"/>
    </source>
</evidence>
<keyword evidence="2" id="KW-0732">Signal</keyword>
<dbReference type="Pfam" id="PF00328">
    <property type="entry name" value="His_Phos_2"/>
    <property type="match status" value="1"/>
</dbReference>
<dbReference type="InterPro" id="IPR033379">
    <property type="entry name" value="Acid_Pase_AS"/>
</dbReference>
<dbReference type="Proteomes" id="UP000076842">
    <property type="component" value="Unassembled WGS sequence"/>
</dbReference>
<keyword evidence="4" id="KW-1185">Reference proteome</keyword>
<dbReference type="InParanoid" id="A0A165D691"/>
<proteinExistence type="predicted"/>
<reference evidence="3 4" key="1">
    <citation type="journal article" date="2016" name="Mol. Biol. Evol.">
        <title>Comparative Genomics of Early-Diverging Mushroom-Forming Fungi Provides Insights into the Origins of Lignocellulose Decay Capabilities.</title>
        <authorList>
            <person name="Nagy L.G."/>
            <person name="Riley R."/>
            <person name="Tritt A."/>
            <person name="Adam C."/>
            <person name="Daum C."/>
            <person name="Floudas D."/>
            <person name="Sun H."/>
            <person name="Yadav J.S."/>
            <person name="Pangilinan J."/>
            <person name="Larsson K.H."/>
            <person name="Matsuura K."/>
            <person name="Barry K."/>
            <person name="Labutti K."/>
            <person name="Kuo R."/>
            <person name="Ohm R.A."/>
            <person name="Bhattacharya S.S."/>
            <person name="Shirouzu T."/>
            <person name="Yoshinaga Y."/>
            <person name="Martin F.M."/>
            <person name="Grigoriev I.V."/>
            <person name="Hibbett D.S."/>
        </authorList>
    </citation>
    <scope>NUCLEOTIDE SEQUENCE [LARGE SCALE GENOMIC DNA]</scope>
    <source>
        <strain evidence="3 4">HHB12733</strain>
    </source>
</reference>
<dbReference type="OrthoDB" id="6509975at2759"/>
<dbReference type="GO" id="GO:0003993">
    <property type="term" value="F:acid phosphatase activity"/>
    <property type="evidence" value="ECO:0007669"/>
    <property type="project" value="TreeGrafter"/>
</dbReference>
<dbReference type="Gene3D" id="3.40.50.1240">
    <property type="entry name" value="Phosphoglycerate mutase-like"/>
    <property type="match status" value="1"/>
</dbReference>
<protein>
    <submittedName>
        <fullName evidence="3">Phosphoglycerate mutase-like protein</fullName>
    </submittedName>
</protein>
<organism evidence="3 4">
    <name type="scientific">Calocera cornea HHB12733</name>
    <dbReference type="NCBI Taxonomy" id="1353952"/>
    <lineage>
        <taxon>Eukaryota</taxon>
        <taxon>Fungi</taxon>
        <taxon>Dikarya</taxon>
        <taxon>Basidiomycota</taxon>
        <taxon>Agaricomycotina</taxon>
        <taxon>Dacrymycetes</taxon>
        <taxon>Dacrymycetales</taxon>
        <taxon>Dacrymycetaceae</taxon>
        <taxon>Calocera</taxon>
    </lineage>
</organism>
<evidence type="ECO:0000313" key="4">
    <source>
        <dbReference type="Proteomes" id="UP000076842"/>
    </source>
</evidence>
<keyword evidence="1" id="KW-0378">Hydrolase</keyword>
<evidence type="ECO:0000256" key="1">
    <source>
        <dbReference type="ARBA" id="ARBA00022801"/>
    </source>
</evidence>
<dbReference type="EMBL" id="KV424076">
    <property type="protein sequence ID" value="KZT52159.1"/>
    <property type="molecule type" value="Genomic_DNA"/>
</dbReference>
<name>A0A165D691_9BASI</name>
<dbReference type="PANTHER" id="PTHR20963:SF42">
    <property type="entry name" value="PHOSPHOGLYCERATE MUTASE-LIKE PROTEIN"/>
    <property type="match status" value="1"/>
</dbReference>
<dbReference type="InterPro" id="IPR000560">
    <property type="entry name" value="His_Pase_clade-2"/>
</dbReference>
<evidence type="ECO:0000256" key="2">
    <source>
        <dbReference type="SAM" id="SignalP"/>
    </source>
</evidence>
<dbReference type="FunCoup" id="A0A165D691">
    <property type="interactions" value="201"/>
</dbReference>
<dbReference type="InterPro" id="IPR029033">
    <property type="entry name" value="His_PPase_superfam"/>
</dbReference>
<dbReference type="STRING" id="1353952.A0A165D691"/>
<gene>
    <name evidence="3" type="ORF">CALCODRAFT_512237</name>
</gene>
<dbReference type="CDD" id="cd07061">
    <property type="entry name" value="HP_HAP_like"/>
    <property type="match status" value="1"/>
</dbReference>
<sequence length="531" mass="56328">MAALSLLALASLALAQTSLDSFFPPASLVGFPGPTPTGNEPYEVATGPAAPAQTGYFPLVRFRPSDQPANGTYDPFAVSFGNLSPALSLPPTTFSPAFANSSALIPPQCSLSQVHLLHRHGARYPTSGSAPASFGVKVANSTGTFNATGPLAFLNTWQYGLGAEILTPFGREQLFDLGVSFRVKYGHLLDTFGNGTLPVFRTTSEDRMLKSALNFAAGFFGIPYEDQYHQSIIIEAVGFNNTLAPYETCTNGNNANGAAGTTAANAWVSVYLAAAAERLTALSGGLPITAADAYAMQQLCAYEINSLGYSDFCPLFTQDEFRAFEYSFDLSFWYSNFFGAPITAAQGIGYVQELVARLTQTPIATHNSTTNSTLDNSAVTFPLTQPIYVDASHDTVISAILVALNFTSLAATGPLPTTHIPPNRAFIVSQVAPFGTQLVGQVLNCTSPSGTGPAQSYIRWLLNDASVPLTNVPGCAPDPYGRCPTDTWVSAMKTRIQQVSFARDCLANYTIPDIIGANITDGRPPATAVFH</sequence>
<dbReference type="AlphaFoldDB" id="A0A165D691"/>